<sequence>MATTNATGTAGEWLIRVKALMESGREEVFSVTTKPDDTVGAFRIKLAASSQVEPRKQRLIFSGRVLTSDNAKLSDIGLSNGSALHMVTRPQASAAASGSAPTSEPASHSSRQDRAQAAGQSPFAALMGQSLQGMRTGFPGGITLTFEIDDPVSIRPFQMPPPPPPPPTMTAAAQQQQHQQQQSQTRQQQSQQNTEQQQGQIFNHIHHILDSQIRRLNQARNQHMQVMRSTVSSMFRDFGHDDGGRWLALVPERGYIPVDREVNPGSPLTAEELRRDPVPLLESPVQSPNSAYASIHGLGRIRDTAHPNDSASYRSGGLPSRAQANELVHNLVDHVLPNIRRLPGRSAFGYHTGTPEYISQNTANPIETAGAGLAGLGDAFVEVGRALQTIGGQWQGANVSDAEPAYTPEDMLSVLESISELISATSVATPFLRSIPTRQTSNTTETWEGFNGATDGDESRNARESARRHSYLISSMFQRNYRRLAQSLLMLSSSRVSEDQSHQVDEPPSSPLEQALRSLQNSLSILNSTVDRAAFLGGSPQQQQQQQQQQQPPNQREDNATRLQHYLNRAMDRRSQRRRLRQHQQYAANANIATVPTVPVSSSSDTSNTTATTASATTPSTAGTGSEDDALRNIVSRIEAGFSRMLQGQSADFTDGNRVEIEVEAISLPTIGFQIINPPNQTHPTSQARNPGSEGAPTNAAASVASEAPDSPTVTTPRSGSPDSSVFGFIDRIGGMGSQTARSDRSNFSTTTEYSTNNGQSTRIPRILAFTGGLGQPSAFSSGTNPFPFASVFLGTESNSSTTTRRASISSAAGRAAGNENLSAGTDSETSSSVAAAATEATADSAAVASASDTEQRQSGTVRPRSVSFVNASHGDDYDGGADSAGGSYTRGTRGSSKRHKHRGDDGDGEDRDGSDDGEDGASGSR</sequence>
<proteinExistence type="predicted"/>
<protein>
    <recommendedName>
        <fullName evidence="2">Ubiquitin-like domain-containing protein</fullName>
    </recommendedName>
</protein>
<evidence type="ECO:0000259" key="2">
    <source>
        <dbReference type="PROSITE" id="PS50053"/>
    </source>
</evidence>
<feature type="compositionally biased region" description="Low complexity" evidence="1">
    <location>
        <begin position="169"/>
        <end position="198"/>
    </location>
</feature>
<feature type="compositionally biased region" description="Low complexity" evidence="1">
    <location>
        <begin position="90"/>
        <end position="107"/>
    </location>
</feature>
<dbReference type="OrthoDB" id="419317at2759"/>
<dbReference type="SUPFAM" id="SSF54236">
    <property type="entry name" value="Ubiquitin-like"/>
    <property type="match status" value="1"/>
</dbReference>
<feature type="region of interest" description="Disordered" evidence="1">
    <location>
        <begin position="587"/>
        <end position="630"/>
    </location>
</feature>
<feature type="compositionally biased region" description="Pro residues" evidence="1">
    <location>
        <begin position="158"/>
        <end position="168"/>
    </location>
</feature>
<dbReference type="PROSITE" id="PS50053">
    <property type="entry name" value="UBIQUITIN_2"/>
    <property type="match status" value="1"/>
</dbReference>
<dbReference type="InterPro" id="IPR029071">
    <property type="entry name" value="Ubiquitin-like_domsf"/>
</dbReference>
<dbReference type="SMART" id="SM00213">
    <property type="entry name" value="UBQ"/>
    <property type="match status" value="1"/>
</dbReference>
<feature type="compositionally biased region" description="Low complexity" evidence="1">
    <location>
        <begin position="800"/>
        <end position="818"/>
    </location>
</feature>
<dbReference type="PANTHER" id="PTHR46007">
    <property type="entry name" value="MEDIATOR OF RNA POLYMERASE II TRANSCRIPTION SUBUNIT 12"/>
    <property type="match status" value="1"/>
</dbReference>
<feature type="compositionally biased region" description="Low complexity" evidence="1">
    <location>
        <begin position="593"/>
        <end position="625"/>
    </location>
</feature>
<dbReference type="Pfam" id="PF00240">
    <property type="entry name" value="ubiquitin"/>
    <property type="match status" value="1"/>
</dbReference>
<reference evidence="3" key="1">
    <citation type="submission" date="2022-07" db="EMBL/GenBank/DDBJ databases">
        <title>Phylogenomic reconstructions and comparative analyses of Kickxellomycotina fungi.</title>
        <authorList>
            <person name="Reynolds N.K."/>
            <person name="Stajich J.E."/>
            <person name="Barry K."/>
            <person name="Grigoriev I.V."/>
            <person name="Crous P."/>
            <person name="Smith M.E."/>
        </authorList>
    </citation>
    <scope>NUCLEOTIDE SEQUENCE</scope>
    <source>
        <strain evidence="3">NBRC 32514</strain>
    </source>
</reference>
<feature type="compositionally biased region" description="Low complexity" evidence="1">
    <location>
        <begin position="826"/>
        <end position="853"/>
    </location>
</feature>
<feature type="domain" description="Ubiquitin-like" evidence="2">
    <location>
        <begin position="15"/>
        <end position="93"/>
    </location>
</feature>
<feature type="region of interest" description="Disordered" evidence="1">
    <location>
        <begin position="675"/>
        <end position="759"/>
    </location>
</feature>
<feature type="compositionally biased region" description="Polar residues" evidence="1">
    <location>
        <begin position="738"/>
        <end position="759"/>
    </location>
</feature>
<dbReference type="GO" id="GO:0003713">
    <property type="term" value="F:transcription coactivator activity"/>
    <property type="evidence" value="ECO:0007669"/>
    <property type="project" value="TreeGrafter"/>
</dbReference>
<dbReference type="AlphaFoldDB" id="A0A9W7Y1J7"/>
<feature type="region of interest" description="Disordered" evidence="1">
    <location>
        <begin position="537"/>
        <end position="557"/>
    </location>
</feature>
<feature type="region of interest" description="Disordered" evidence="1">
    <location>
        <begin position="153"/>
        <end position="198"/>
    </location>
</feature>
<feature type="compositionally biased region" description="Low complexity" evidence="1">
    <location>
        <begin position="540"/>
        <end position="554"/>
    </location>
</feature>
<name>A0A9W7Y1J7_9FUNG</name>
<feature type="compositionally biased region" description="Acidic residues" evidence="1">
    <location>
        <begin position="907"/>
        <end position="920"/>
    </location>
</feature>
<evidence type="ECO:0000313" key="4">
    <source>
        <dbReference type="Proteomes" id="UP001149813"/>
    </source>
</evidence>
<comment type="caution">
    <text evidence="3">The sequence shown here is derived from an EMBL/GenBank/DDBJ whole genome shotgun (WGS) entry which is preliminary data.</text>
</comment>
<feature type="region of interest" description="Disordered" evidence="1">
    <location>
        <begin position="89"/>
        <end position="120"/>
    </location>
</feature>
<feature type="region of interest" description="Disordered" evidence="1">
    <location>
        <begin position="797"/>
        <end position="926"/>
    </location>
</feature>
<feature type="region of interest" description="Disordered" evidence="1">
    <location>
        <begin position="439"/>
        <end position="463"/>
    </location>
</feature>
<dbReference type="InterPro" id="IPR051647">
    <property type="entry name" value="Mediator_comp_sub12"/>
</dbReference>
<dbReference type="EMBL" id="JANBOJ010000118">
    <property type="protein sequence ID" value="KAJ1722303.1"/>
    <property type="molecule type" value="Genomic_DNA"/>
</dbReference>
<gene>
    <name evidence="3" type="ORF">LPJ53_003253</name>
</gene>
<organism evidence="3 4">
    <name type="scientific">Coemansia erecta</name>
    <dbReference type="NCBI Taxonomy" id="147472"/>
    <lineage>
        <taxon>Eukaryota</taxon>
        <taxon>Fungi</taxon>
        <taxon>Fungi incertae sedis</taxon>
        <taxon>Zoopagomycota</taxon>
        <taxon>Kickxellomycotina</taxon>
        <taxon>Kickxellomycetes</taxon>
        <taxon>Kickxellales</taxon>
        <taxon>Kickxellaceae</taxon>
        <taxon>Coemansia</taxon>
    </lineage>
</organism>
<dbReference type="GO" id="GO:0016592">
    <property type="term" value="C:mediator complex"/>
    <property type="evidence" value="ECO:0007669"/>
    <property type="project" value="TreeGrafter"/>
</dbReference>
<dbReference type="PANTHER" id="PTHR46007:SF8">
    <property type="entry name" value="C2H2-TYPE DOMAIN-CONTAINING PROTEIN"/>
    <property type="match status" value="1"/>
</dbReference>
<dbReference type="Gene3D" id="3.10.20.90">
    <property type="entry name" value="Phosphatidylinositol 3-kinase Catalytic Subunit, Chain A, domain 1"/>
    <property type="match status" value="1"/>
</dbReference>
<feature type="compositionally biased region" description="Low complexity" evidence="1">
    <location>
        <begin position="881"/>
        <end position="895"/>
    </location>
</feature>
<dbReference type="InterPro" id="IPR000626">
    <property type="entry name" value="Ubiquitin-like_dom"/>
</dbReference>
<accession>A0A9W7Y1J7</accession>
<dbReference type="GO" id="GO:0045944">
    <property type="term" value="P:positive regulation of transcription by RNA polymerase II"/>
    <property type="evidence" value="ECO:0007669"/>
    <property type="project" value="TreeGrafter"/>
</dbReference>
<feature type="compositionally biased region" description="Polar residues" evidence="1">
    <location>
        <begin position="677"/>
        <end position="690"/>
    </location>
</feature>
<feature type="compositionally biased region" description="Polar residues" evidence="1">
    <location>
        <begin position="712"/>
        <end position="724"/>
    </location>
</feature>
<dbReference type="Proteomes" id="UP001149813">
    <property type="component" value="Unassembled WGS sequence"/>
</dbReference>
<evidence type="ECO:0000256" key="1">
    <source>
        <dbReference type="SAM" id="MobiDB-lite"/>
    </source>
</evidence>
<keyword evidence="4" id="KW-1185">Reference proteome</keyword>
<evidence type="ECO:0000313" key="3">
    <source>
        <dbReference type="EMBL" id="KAJ1722303.1"/>
    </source>
</evidence>